<organism evidence="3 5">
    <name type="scientific">Drosophila madeirensis</name>
    <name type="common">Fruit fly</name>
    <dbReference type="NCBI Taxonomy" id="30013"/>
    <lineage>
        <taxon>Eukaryota</taxon>
        <taxon>Metazoa</taxon>
        <taxon>Ecdysozoa</taxon>
        <taxon>Arthropoda</taxon>
        <taxon>Hexapoda</taxon>
        <taxon>Insecta</taxon>
        <taxon>Pterygota</taxon>
        <taxon>Neoptera</taxon>
        <taxon>Endopterygota</taxon>
        <taxon>Diptera</taxon>
        <taxon>Brachycera</taxon>
        <taxon>Muscomorpha</taxon>
        <taxon>Ephydroidea</taxon>
        <taxon>Drosophilidae</taxon>
        <taxon>Drosophila</taxon>
        <taxon>Sophophora</taxon>
    </lineage>
</organism>
<evidence type="ECO:0008006" key="6">
    <source>
        <dbReference type="Google" id="ProtNLM"/>
    </source>
</evidence>
<dbReference type="Proteomes" id="UP001500889">
    <property type="component" value="Chromosome O"/>
</dbReference>
<keyword evidence="2" id="KW-0732">Signal</keyword>
<evidence type="ECO:0000313" key="3">
    <source>
        <dbReference type="EMBL" id="BFF90780.1"/>
    </source>
</evidence>
<gene>
    <name evidence="4" type="ORF">DMAD_00075</name>
    <name evidence="3" type="ORF">DMAD_09242</name>
</gene>
<dbReference type="PIRSF" id="PIRSF003841">
    <property type="entry name" value="Gypsy"/>
    <property type="match status" value="1"/>
</dbReference>
<dbReference type="InterPro" id="IPR009882">
    <property type="entry name" value="Gypsy"/>
</dbReference>
<sequence length="483" mass="53841">MFVLTLLVVLAAVNARITDFSHANYIPVLDGEVLVYDQRSYLRHSSNISEFSSMIDETEKLSDFFPQSHMRKLLDVDTDHLRTMLSVLQVHHRFARSLDFLGTALKVVAGTPDASDFLKVRITEAQLVESNSKQIIINSETRKQINRLTDTINKIISSRKGDLVDTPHLFETLLARNRILNTEIQNLILTITLAKANIVNPTILDHADLKSLIEQDTPIVSLLEASKIKVLQSENIIHILIAYPKVEFKCQKVSVYPVSHQQTILRLDEDTLAECERDTFAVTGCTVTTHNTFCERARRETCASSLHAGNTANCHTQPSHLNAIMPIDDGVVVINEATARVRTDDGAEVTVSGTFLITFERSAAINGTEFINLRKASSKQPGTVRSPLLNIIGHDPALSIPLLHRMNVDNLQSIMDFKEEVIAAGSPKYWFAVGAVLNVGLICSFILFMVLRRRRASLKIQKALDNFNMTEDGHHSEGGVVKN</sequence>
<dbReference type="EMBL" id="AP029263">
    <property type="protein sequence ID" value="BFF90780.1"/>
    <property type="molecule type" value="Genomic_DNA"/>
</dbReference>
<evidence type="ECO:0000256" key="2">
    <source>
        <dbReference type="SAM" id="SignalP"/>
    </source>
</evidence>
<dbReference type="Pfam" id="PF07253">
    <property type="entry name" value="Gypsy"/>
    <property type="match status" value="1"/>
</dbReference>
<keyword evidence="1" id="KW-0812">Transmembrane</keyword>
<accession>A0AAU9EYG4</accession>
<reference evidence="3 5" key="1">
    <citation type="submission" date="2024-02" db="EMBL/GenBank/DDBJ databases">
        <title>A chromosome-level genome assembly of Drosophila madeirensis, a fruit fly species endemic to Madeira island.</title>
        <authorList>
            <person name="Tomihara K."/>
            <person name="Llopart A."/>
            <person name="Yamamoto D."/>
        </authorList>
    </citation>
    <scope>NUCLEOTIDE SEQUENCE [LARGE SCALE GENOMIC DNA]</scope>
    <source>
        <strain evidence="3 5">RF1</strain>
    </source>
</reference>
<protein>
    <recommendedName>
        <fullName evidence="6">Envelope protein</fullName>
    </recommendedName>
</protein>
<name>A0AAU9EYG4_DROMD</name>
<evidence type="ECO:0000313" key="5">
    <source>
        <dbReference type="Proteomes" id="UP001500889"/>
    </source>
</evidence>
<keyword evidence="1" id="KW-1133">Transmembrane helix</keyword>
<evidence type="ECO:0000313" key="4">
    <source>
        <dbReference type="EMBL" id="BFF99962.1"/>
    </source>
</evidence>
<dbReference type="EMBL" id="AP029266">
    <property type="protein sequence ID" value="BFF99962.1"/>
    <property type="molecule type" value="Genomic_DNA"/>
</dbReference>
<proteinExistence type="predicted"/>
<feature type="chain" id="PRO_5044713085" description="Envelope protein" evidence="2">
    <location>
        <begin position="16"/>
        <end position="483"/>
    </location>
</feature>
<evidence type="ECO:0000256" key="1">
    <source>
        <dbReference type="SAM" id="Phobius"/>
    </source>
</evidence>
<feature type="signal peptide" evidence="2">
    <location>
        <begin position="1"/>
        <end position="15"/>
    </location>
</feature>
<feature type="transmembrane region" description="Helical" evidence="1">
    <location>
        <begin position="429"/>
        <end position="451"/>
    </location>
</feature>
<keyword evidence="5" id="KW-1185">Reference proteome</keyword>
<dbReference type="Proteomes" id="UP001500889">
    <property type="component" value="Chromosome A"/>
</dbReference>
<dbReference type="AlphaFoldDB" id="A0AAU9EYG4"/>
<keyword evidence="1" id="KW-0472">Membrane</keyword>